<dbReference type="InterPro" id="IPR011889">
    <property type="entry name" value="Liste_lipo_26"/>
</dbReference>
<evidence type="ECO:0000256" key="1">
    <source>
        <dbReference type="SAM" id="Coils"/>
    </source>
</evidence>
<dbReference type="Proteomes" id="UP000001915">
    <property type="component" value="Chromosome"/>
</dbReference>
<dbReference type="NCBIfam" id="TIGR02167">
    <property type="entry name" value="Liste_lipo_26"/>
    <property type="match status" value="6"/>
</dbReference>
<dbReference type="HOGENOM" id="CLU_350133_0_0_12"/>
<proteinExistence type="predicted"/>
<accession>D5U3Y4</accession>
<keyword evidence="1" id="KW-0175">Coiled coil</keyword>
<dbReference type="InterPro" id="IPR025406">
    <property type="entry name" value="DUF4132"/>
</dbReference>
<feature type="coiled-coil region" evidence="1">
    <location>
        <begin position="760"/>
        <end position="806"/>
    </location>
</feature>
<organism evidence="3 4">
    <name type="scientific">Brachyspira murdochii (strain ATCC 51284 / DSM 12563 / 56-150)</name>
    <name type="common">Serpulina murdochii</name>
    <dbReference type="NCBI Taxonomy" id="526224"/>
    <lineage>
        <taxon>Bacteria</taxon>
        <taxon>Pseudomonadati</taxon>
        <taxon>Spirochaetota</taxon>
        <taxon>Spirochaetia</taxon>
        <taxon>Brachyspirales</taxon>
        <taxon>Brachyspiraceae</taxon>
        <taxon>Brachyspira</taxon>
    </lineage>
</organism>
<sequence length="898" mass="106560">MSKYKPETKDELQKLVQDENIYLGDIDTSLITDMSGLFSFEGRKDFSGIENWNTSNVTNMRGMFYNCYSFNEDIEKWNISNVKDMGHLFYNCINFNQNISEWNVSNVTDMRGMFKGCTNFNHPLNKWDTSKVKDMSLMFRGCVDFNQPLDNWDTSNVISAAGMFMNCRNFNQNINNWNVSKLEYANNMFEECWNFNQPLDKWDTSNVISTASMFKHCINFNQNINNWNVSKLEYANSMFEDCYSFNQPLDKWDTSNLKYISNMFKFCYEFNQPLNTWNTSQIIEMDYVFDKAKKFNQPLYKWDTSNVVSMQCLFYDAESFNQTLGTWKVNKVENMIGMLFRSGFQYYDSLENWNIESLEYLGDWSDVISKNIDKLSLKWILYLYAFDNENKIIIKKIEDNIKEIHKIASEIKNKKVQSAKRKLENFYFNDLKEFLNYQLFDTIEQYEENIKLSKKDEKKVSYIENCNVLIKDKSRDVDIKVIKYIYLKYLELKRDIYYLLEIDSIINLLDRESFLTFAKNIYIETHKEAAAVVYSLYGGDEALREIYKKEKDSNFFLIILSSVKRTEYSIKLLYDIYSKTKKSELRENAFNLINKISKEIGLDIDDLELKFSSNFGFDSKGEKVINDDYKLILNSDYSVNVFDIKNNNVLKAAPKNFDDNTKEEIKYIKNEIPKVIKKLSLKLTKSLMYEKKYNYSFFKEVFIDNPLMNKFSSSLIWNLYDKDNLFLTNFRYSNDGSYSNCEDEEINIDENSFISLASPIEMNEETINKWRKQLEDYELIQPIQQLSIIKLDKNNLENEINKLQNIEISYGTFKAFGARYSMTPSYLEYGAVESYNLKLDNNDYFEIKINANNDIDYKDKIKINIQFSNENNTKVSERFIYTLLILMICDFRLTELFD</sequence>
<dbReference type="RefSeq" id="WP_013112582.1">
    <property type="nucleotide sequence ID" value="NC_014150.1"/>
</dbReference>
<feature type="domain" description="DUF4132" evidence="2">
    <location>
        <begin position="650"/>
        <end position="787"/>
    </location>
</feature>
<dbReference type="eggNOG" id="COG1413">
    <property type="taxonomic scope" value="Bacteria"/>
</dbReference>
<dbReference type="InterPro" id="IPR005046">
    <property type="entry name" value="DUF285"/>
</dbReference>
<dbReference type="KEGG" id="brm:Bmur_0040"/>
<reference evidence="3 4" key="1">
    <citation type="journal article" date="2010" name="Stand. Genomic Sci.">
        <title>Complete genome sequence of Brachyspira murdochii type strain (56-150).</title>
        <authorList>
            <person name="Pati A."/>
            <person name="Sikorski J."/>
            <person name="Gronow S."/>
            <person name="Munk C."/>
            <person name="Lapidus A."/>
            <person name="Copeland A."/>
            <person name="Glavina Del Tio T."/>
            <person name="Nolan M."/>
            <person name="Lucas S."/>
            <person name="Chen F."/>
            <person name="Tice H."/>
            <person name="Cheng J.F."/>
            <person name="Han C."/>
            <person name="Detter J.C."/>
            <person name="Bruce D."/>
            <person name="Tapia R."/>
            <person name="Goodwin L."/>
            <person name="Pitluck S."/>
            <person name="Liolios K."/>
            <person name="Ivanova N."/>
            <person name="Mavromatis K."/>
            <person name="Mikhailova N."/>
            <person name="Chen A."/>
            <person name="Palaniappan K."/>
            <person name="Land M."/>
            <person name="Hauser L."/>
            <person name="Chang Y.J."/>
            <person name="Jeffries C.D."/>
            <person name="Spring S."/>
            <person name="Rohde M."/>
            <person name="Goker M."/>
            <person name="Bristow J."/>
            <person name="Eisen J.A."/>
            <person name="Markowitz V."/>
            <person name="Hugenholtz P."/>
            <person name="Kyrpides N.C."/>
            <person name="Klenk H.P."/>
        </authorList>
    </citation>
    <scope>NUCLEOTIDE SEQUENCE [LARGE SCALE GENOMIC DNA]</scope>
    <source>
        <strain evidence="4">ATCC 51284 / DSM 12563 / 56-150</strain>
    </source>
</reference>
<gene>
    <name evidence="3" type="ordered locus">Bmur_0040</name>
</gene>
<evidence type="ECO:0000313" key="3">
    <source>
        <dbReference type="EMBL" id="ADG70151.1"/>
    </source>
</evidence>
<protein>
    <submittedName>
        <fullName evidence="3">Lipoprotein</fullName>
    </submittedName>
</protein>
<dbReference type="eggNOG" id="COG4886">
    <property type="taxonomic scope" value="Bacteria"/>
</dbReference>
<dbReference type="OrthoDB" id="304456at2"/>
<dbReference type="EMBL" id="CP001959">
    <property type="protein sequence ID" value="ADG70151.1"/>
    <property type="molecule type" value="Genomic_DNA"/>
</dbReference>
<dbReference type="Pfam" id="PF13569">
    <property type="entry name" value="DUF4132"/>
    <property type="match status" value="1"/>
</dbReference>
<evidence type="ECO:0000259" key="2">
    <source>
        <dbReference type="Pfam" id="PF13569"/>
    </source>
</evidence>
<dbReference type="STRING" id="526224.Bmur_0040"/>
<keyword evidence="3" id="KW-0449">Lipoprotein</keyword>
<dbReference type="AlphaFoldDB" id="D5U3Y4"/>
<evidence type="ECO:0000313" key="4">
    <source>
        <dbReference type="Proteomes" id="UP000001915"/>
    </source>
</evidence>
<name>D5U3Y4_BRAM5</name>
<dbReference type="Pfam" id="PF03382">
    <property type="entry name" value="DUF285"/>
    <property type="match status" value="2"/>
</dbReference>